<dbReference type="PROSITE" id="PS00571">
    <property type="entry name" value="AMIDASES"/>
    <property type="match status" value="1"/>
</dbReference>
<dbReference type="PANTHER" id="PTHR11895:SF151">
    <property type="entry name" value="GLUTAMYL-TRNA(GLN) AMIDOTRANSFERASE SUBUNIT A"/>
    <property type="match status" value="1"/>
</dbReference>
<dbReference type="RefSeq" id="WP_323869075.1">
    <property type="nucleotide sequence ID" value="NZ_JACXBF010000258.1"/>
</dbReference>
<accession>A0AAW3YW70</accession>
<protein>
    <submittedName>
        <fullName evidence="2">Indole acetimide hydrolase</fullName>
    </submittedName>
</protein>
<dbReference type="Proteomes" id="UP001193920">
    <property type="component" value="Unassembled WGS sequence"/>
</dbReference>
<dbReference type="EMBL" id="JACXBF010000258">
    <property type="protein sequence ID" value="MBD2801119.1"/>
    <property type="molecule type" value="Genomic_DNA"/>
</dbReference>
<dbReference type="PANTHER" id="PTHR11895">
    <property type="entry name" value="TRANSAMIDASE"/>
    <property type="match status" value="1"/>
</dbReference>
<dbReference type="InterPro" id="IPR000120">
    <property type="entry name" value="Amidase"/>
</dbReference>
<name>A0AAW3YW70_9GAMM</name>
<dbReference type="InterPro" id="IPR020556">
    <property type="entry name" value="Amidase_CS"/>
</dbReference>
<gene>
    <name evidence="2" type="ORF">ID854_11795</name>
</gene>
<evidence type="ECO:0000259" key="1">
    <source>
        <dbReference type="Pfam" id="PF01425"/>
    </source>
</evidence>
<dbReference type="GO" id="GO:0016787">
    <property type="term" value="F:hydrolase activity"/>
    <property type="evidence" value="ECO:0007669"/>
    <property type="project" value="UniProtKB-KW"/>
</dbReference>
<organism evidence="2">
    <name type="scientific">Xenorhabdus szentirmaii</name>
    <dbReference type="NCBI Taxonomy" id="290112"/>
    <lineage>
        <taxon>Bacteria</taxon>
        <taxon>Pseudomonadati</taxon>
        <taxon>Pseudomonadota</taxon>
        <taxon>Gammaproteobacteria</taxon>
        <taxon>Enterobacterales</taxon>
        <taxon>Morganellaceae</taxon>
        <taxon>Xenorhabdus</taxon>
    </lineage>
</organism>
<dbReference type="AlphaFoldDB" id="A0AAW3YW70"/>
<dbReference type="SUPFAM" id="SSF75304">
    <property type="entry name" value="Amidase signature (AS) enzymes"/>
    <property type="match status" value="1"/>
</dbReference>
<evidence type="ECO:0000313" key="2">
    <source>
        <dbReference type="EMBL" id="MBD2801119.1"/>
    </source>
</evidence>
<dbReference type="InterPro" id="IPR036928">
    <property type="entry name" value="AS_sf"/>
</dbReference>
<reference evidence="2" key="2">
    <citation type="journal article" date="2024" name="Toxins">
        <title>Genome Sequence Analysis of Native Xenorhabdus Strains Isolated from Entomopathogenic Nematodes in Argentina.</title>
        <authorList>
            <person name="Palma L."/>
            <person name="Frizzo L."/>
            <person name="Kaiser S."/>
            <person name="Berry C."/>
            <person name="Caballero P."/>
            <person name="Bode H.B."/>
            <person name="Del Valle E.E."/>
        </authorList>
    </citation>
    <scope>NUCLEOTIDE SEQUENCE</scope>
    <source>
        <strain evidence="2">M</strain>
    </source>
</reference>
<dbReference type="InterPro" id="IPR023631">
    <property type="entry name" value="Amidase_dom"/>
</dbReference>
<proteinExistence type="predicted"/>
<dbReference type="Pfam" id="PF01425">
    <property type="entry name" value="Amidase"/>
    <property type="match status" value="1"/>
</dbReference>
<reference evidence="2" key="1">
    <citation type="submission" date="2020-09" db="EMBL/GenBank/DDBJ databases">
        <authorList>
            <person name="Palma L."/>
            <person name="Caballero P."/>
            <person name="Berry C."/>
            <person name="Del Valle E."/>
        </authorList>
    </citation>
    <scope>NUCLEOTIDE SEQUENCE</scope>
    <source>
        <strain evidence="2">M</strain>
    </source>
</reference>
<dbReference type="Gene3D" id="3.90.1300.10">
    <property type="entry name" value="Amidase signature (AS) domain"/>
    <property type="match status" value="1"/>
</dbReference>
<sequence>MPIDPYISLATEVAINRCRSGLRNNHRRRLANYHHTKHQNAFIAFDEMQLSGEMPIHCPMDVPLFGLPFSCKDNINAQGFTTTAGTSGLKDFMPENDAPIVARLRELGAVLIGKNNMHELSFGVTSHNEYWGVVDNPIYSGHIAGGSSGGSAAAVAAGVSAFAVGTDTGGSVRIPASLCGVSGFRPSTGRYPRSGIVPISHTKDTPGFIAPTVIDIAMLDAALTGETPIAPVMPSRIGIPAWFLWQELDASVEQACNQVLSLLESNGITLIRFDDSLWGELNAAIQFSVPFYEFFIDFPRFLLSHGMAARFHSILDQLCDHQVRNIIQNQLQYGSISWDDYMIGLRTMDVLRKAWSQGFLEHHLDAILYPTVNCPVPCHEKAHESTLFEHLVRNTDIASSVGAPSLTIPVGLKEGLSVGLSIDGLPGQDRRLLSHAQGIASLLS</sequence>
<feature type="domain" description="Amidase" evidence="1">
    <location>
        <begin position="62"/>
        <end position="433"/>
    </location>
</feature>
<keyword evidence="2" id="KW-0378">Hydrolase</keyword>
<comment type="caution">
    <text evidence="2">The sequence shown here is derived from an EMBL/GenBank/DDBJ whole genome shotgun (WGS) entry which is preliminary data.</text>
</comment>